<proteinExistence type="inferred from homology"/>
<feature type="region of interest" description="Disordered" evidence="2">
    <location>
        <begin position="379"/>
        <end position="440"/>
    </location>
</feature>
<evidence type="ECO:0000256" key="1">
    <source>
        <dbReference type="ARBA" id="ARBA00010163"/>
    </source>
</evidence>
<feature type="compositionally biased region" description="Low complexity" evidence="2">
    <location>
        <begin position="416"/>
        <end position="440"/>
    </location>
</feature>
<dbReference type="InterPro" id="IPR018778">
    <property type="entry name" value="T7SS_EssB"/>
</dbReference>
<dbReference type="Gene3D" id="1.10.510.10">
    <property type="entry name" value="Transferase(Phosphotransferase) domain 1"/>
    <property type="match status" value="1"/>
</dbReference>
<dbReference type="InterPro" id="IPR042565">
    <property type="entry name" value="T7SS_EssB_C"/>
</dbReference>
<dbReference type="Proteomes" id="UP001319060">
    <property type="component" value="Unassembled WGS sequence"/>
</dbReference>
<feature type="compositionally biased region" description="Acidic residues" evidence="2">
    <location>
        <begin position="379"/>
        <end position="389"/>
    </location>
</feature>
<feature type="transmembrane region" description="Helical" evidence="3">
    <location>
        <begin position="220"/>
        <end position="243"/>
    </location>
</feature>
<comment type="similarity">
    <text evidence="1">Belongs to the EssB family.</text>
</comment>
<keyword evidence="3" id="KW-0812">Transmembrane</keyword>
<name>A0ABS2ZAM9_9BACL</name>
<keyword evidence="3" id="KW-1133">Transmembrane helix</keyword>
<dbReference type="EMBL" id="JAFHKS010000041">
    <property type="protein sequence ID" value="MBN3544307.1"/>
    <property type="molecule type" value="Genomic_DNA"/>
</dbReference>
<evidence type="ECO:0000313" key="4">
    <source>
        <dbReference type="EMBL" id="MBN3544307.1"/>
    </source>
</evidence>
<dbReference type="NCBIfam" id="TIGR03926">
    <property type="entry name" value="T7_EssB"/>
    <property type="match status" value="1"/>
</dbReference>
<protein>
    <submittedName>
        <fullName evidence="4">Type VII secretion protein EssB</fullName>
    </submittedName>
</protein>
<organism evidence="4 5">
    <name type="scientific">Fictibacillus barbaricus</name>
    <dbReference type="NCBI Taxonomy" id="182136"/>
    <lineage>
        <taxon>Bacteria</taxon>
        <taxon>Bacillati</taxon>
        <taxon>Bacillota</taxon>
        <taxon>Bacilli</taxon>
        <taxon>Bacillales</taxon>
        <taxon>Fictibacillaceae</taxon>
        <taxon>Fictibacillus</taxon>
    </lineage>
</organism>
<comment type="caution">
    <text evidence="4">The sequence shown here is derived from an EMBL/GenBank/DDBJ whole genome shotgun (WGS) entry which is preliminary data.</text>
</comment>
<accession>A0ABS2ZAM9</accession>
<keyword evidence="3" id="KW-0472">Membrane</keyword>
<dbReference type="Pfam" id="PF10140">
    <property type="entry name" value="YukC"/>
    <property type="match status" value="1"/>
</dbReference>
<dbReference type="RefSeq" id="WP_188404118.1">
    <property type="nucleotide sequence ID" value="NZ_BMCE01000003.1"/>
</dbReference>
<evidence type="ECO:0000313" key="5">
    <source>
        <dbReference type="Proteomes" id="UP001319060"/>
    </source>
</evidence>
<feature type="compositionally biased region" description="Basic and acidic residues" evidence="2">
    <location>
        <begin position="390"/>
        <end position="415"/>
    </location>
</feature>
<sequence length="440" mass="51583">MTEEKKTYLEKCLESHIHRKEDSITFAFQKEKIKLDHTLEIDLLKELDSDIKRDISLEDNELRITVKPSPRYRFFQGIKDINERSRWILSYQLVNKVKQHHLSRLNLVVCPENIVFDQSLTPYFLHYGVKESIPPYEYNQERVRQELKATIAFITDGKYAFQDYLNLYETIELSPSARNILKAEDEEALLTFIQSKLHELDERDKVIVTIPQKKWKLTRYIALGLLICFIPALIYTFYSIFFLQPRQDAFVTGNEHFLGKEYSDVVEVMAEIDVQDMPDVVKYQLASSYIVNESLTEDQKENIQNTVTLQSDPLYFEYWIHIGRGHAEEALEIARNIEDQDLIMFALIKYREVLKADNDLKSEEKQKKIDEVQAEIDEYLDEQEAIEEEEARKAEEERKALEQEEEKKKEQEAQKEQAATQQSESQANPAAKPKAPAAAN</sequence>
<dbReference type="Gene3D" id="1.25.40.680">
    <property type="entry name" value="Type VII secretion system EssB, C-terminal-like domain"/>
    <property type="match status" value="1"/>
</dbReference>
<gene>
    <name evidence="4" type="primary">essB</name>
    <name evidence="4" type="ORF">JYA64_03255</name>
</gene>
<reference evidence="4 5" key="1">
    <citation type="submission" date="2021-01" db="EMBL/GenBank/DDBJ databases">
        <title>Genome Sequencing of Type Strains.</title>
        <authorList>
            <person name="Lemaire J.F."/>
            <person name="Inderbitzin P."/>
            <person name="Collins S.B."/>
            <person name="Wespe N."/>
            <person name="Knight-Connoni V."/>
        </authorList>
    </citation>
    <scope>NUCLEOTIDE SEQUENCE [LARGE SCALE GENOMIC DNA]</scope>
    <source>
        <strain evidence="4 5">DSM 14730</strain>
    </source>
</reference>
<evidence type="ECO:0000256" key="3">
    <source>
        <dbReference type="SAM" id="Phobius"/>
    </source>
</evidence>
<evidence type="ECO:0000256" key="2">
    <source>
        <dbReference type="SAM" id="MobiDB-lite"/>
    </source>
</evidence>
<keyword evidence="5" id="KW-1185">Reference proteome</keyword>